<dbReference type="PANTHER" id="PTHR11264:SF0">
    <property type="entry name" value="URACIL-DNA GLYCOSYLASE"/>
    <property type="match status" value="1"/>
</dbReference>
<keyword evidence="8 9" id="KW-0234">DNA repair</keyword>
<comment type="catalytic activity">
    <reaction evidence="1 9 11">
        <text>Hydrolyzes single-stranded DNA or mismatched double-stranded DNA and polynucleotides, releasing free uracil.</text>
        <dbReference type="EC" id="3.2.2.27"/>
    </reaction>
</comment>
<accession>A0A1B2DRB0</accession>
<dbReference type="PANTHER" id="PTHR11264">
    <property type="entry name" value="URACIL-DNA GLYCOSYLASE"/>
    <property type="match status" value="1"/>
</dbReference>
<evidence type="ECO:0000313" key="13">
    <source>
        <dbReference type="EMBL" id="ANY70238.1"/>
    </source>
</evidence>
<feature type="active site" description="Proton acceptor" evidence="9 10">
    <location>
        <position position="65"/>
    </location>
</feature>
<dbReference type="SMART" id="SM00987">
    <property type="entry name" value="UreE_C"/>
    <property type="match status" value="1"/>
</dbReference>
<dbReference type="NCBIfam" id="TIGR00628">
    <property type="entry name" value="ung"/>
    <property type="match status" value="1"/>
</dbReference>
<evidence type="ECO:0000256" key="9">
    <source>
        <dbReference type="HAMAP-Rule" id="MF_00148"/>
    </source>
</evidence>
<name>A0A1B2DRB0_9BACL</name>
<keyword evidence="7 9" id="KW-0378">Hydrolase</keyword>
<dbReference type="RefSeq" id="WP_099521167.1">
    <property type="nucleotide sequence ID" value="NZ_CP016808.1"/>
</dbReference>
<dbReference type="Gene3D" id="3.40.470.10">
    <property type="entry name" value="Uracil-DNA glycosylase-like domain"/>
    <property type="match status" value="1"/>
</dbReference>
<dbReference type="CDD" id="cd10027">
    <property type="entry name" value="UDG-F1-like"/>
    <property type="match status" value="1"/>
</dbReference>
<comment type="similarity">
    <text evidence="3 9 11">Belongs to the uracil-DNA glycosylase (UDG) superfamily. UNG family.</text>
</comment>
<proteinExistence type="inferred from homology"/>
<comment type="function">
    <text evidence="2 9 11">Excises uracil residues from the DNA which can arise as a result of misincorporation of dUMP residues by DNA polymerase or due to deamination of cytosine.</text>
</comment>
<dbReference type="PROSITE" id="PS00130">
    <property type="entry name" value="U_DNA_GLYCOSYLASE"/>
    <property type="match status" value="1"/>
</dbReference>
<evidence type="ECO:0000256" key="2">
    <source>
        <dbReference type="ARBA" id="ARBA00002631"/>
    </source>
</evidence>
<keyword evidence="6 9" id="KW-0227">DNA damage</keyword>
<dbReference type="InterPro" id="IPR018085">
    <property type="entry name" value="Ura-DNA_Glyclase_AS"/>
</dbReference>
<evidence type="ECO:0000256" key="1">
    <source>
        <dbReference type="ARBA" id="ARBA00001400"/>
    </source>
</evidence>
<dbReference type="NCBIfam" id="NF003589">
    <property type="entry name" value="PRK05254.1-2"/>
    <property type="match status" value="1"/>
</dbReference>
<evidence type="ECO:0000256" key="3">
    <source>
        <dbReference type="ARBA" id="ARBA00008184"/>
    </source>
</evidence>
<evidence type="ECO:0000256" key="8">
    <source>
        <dbReference type="ARBA" id="ARBA00023204"/>
    </source>
</evidence>
<feature type="domain" description="Uracil-DNA glycosylase-like" evidence="12">
    <location>
        <begin position="50"/>
        <end position="210"/>
    </location>
</feature>
<evidence type="ECO:0000256" key="7">
    <source>
        <dbReference type="ARBA" id="ARBA00022801"/>
    </source>
</evidence>
<dbReference type="Pfam" id="PF03167">
    <property type="entry name" value="UDG"/>
    <property type="match status" value="1"/>
</dbReference>
<dbReference type="EMBL" id="CP016808">
    <property type="protein sequence ID" value="ANY70238.1"/>
    <property type="molecule type" value="Genomic_DNA"/>
</dbReference>
<dbReference type="NCBIfam" id="NF003588">
    <property type="entry name" value="PRK05254.1-1"/>
    <property type="match status" value="1"/>
</dbReference>
<dbReference type="HAMAP" id="MF_00148">
    <property type="entry name" value="UDG"/>
    <property type="match status" value="1"/>
</dbReference>
<dbReference type="SMART" id="SM00986">
    <property type="entry name" value="UDG"/>
    <property type="match status" value="1"/>
</dbReference>
<dbReference type="InterPro" id="IPR036895">
    <property type="entry name" value="Uracil-DNA_glycosylase-like_sf"/>
</dbReference>
<dbReference type="InterPro" id="IPR005122">
    <property type="entry name" value="Uracil-DNA_glycosylase-like"/>
</dbReference>
<dbReference type="NCBIfam" id="NF003591">
    <property type="entry name" value="PRK05254.1-4"/>
    <property type="match status" value="1"/>
</dbReference>
<dbReference type="InterPro" id="IPR002043">
    <property type="entry name" value="UDG_fam1"/>
</dbReference>
<dbReference type="SUPFAM" id="SSF52141">
    <property type="entry name" value="Uracil-DNA glycosylase-like"/>
    <property type="match status" value="1"/>
</dbReference>
<dbReference type="NCBIfam" id="NF003592">
    <property type="entry name" value="PRK05254.1-5"/>
    <property type="match status" value="1"/>
</dbReference>
<evidence type="ECO:0000256" key="11">
    <source>
        <dbReference type="RuleBase" id="RU003780"/>
    </source>
</evidence>
<dbReference type="EC" id="3.2.2.27" evidence="4 9"/>
<sequence>MAAIFHNDWAELLNAELEQPYYREMRTQLAQQYRTTTIYPNMHHIYNALHYTSFENTRVVILGQDPYHGANQAHGLSFSVQPGVRIPPSLQNIYEELANDLGCTPPAHGYLASWAKQGVLLLNAVLTVRAGSAGSHQGLGWERFTDRIIEVLNEREQPIVFILWGKHAQDKASRIDRSRHHLIASPHPSPYSADRGFFGSKPFSRANAFLRSIGSEEIDWQLPMTAEQLER</sequence>
<evidence type="ECO:0000256" key="10">
    <source>
        <dbReference type="PROSITE-ProRule" id="PRU10072"/>
    </source>
</evidence>
<evidence type="ECO:0000256" key="6">
    <source>
        <dbReference type="ARBA" id="ARBA00022763"/>
    </source>
</evidence>
<keyword evidence="9" id="KW-0963">Cytoplasm</keyword>
<evidence type="ECO:0000259" key="12">
    <source>
        <dbReference type="SMART" id="SM00986"/>
    </source>
</evidence>
<gene>
    <name evidence="9" type="primary">ung</name>
    <name evidence="13" type="ORF">BBD42_29835</name>
</gene>
<comment type="subcellular location">
    <subcellularLocation>
        <location evidence="9">Cytoplasm</location>
    </subcellularLocation>
</comment>
<organism evidence="13">
    <name type="scientific">Paenibacillus sp. BIHB 4019</name>
    <dbReference type="NCBI Taxonomy" id="1870819"/>
    <lineage>
        <taxon>Bacteria</taxon>
        <taxon>Bacillati</taxon>
        <taxon>Bacillota</taxon>
        <taxon>Bacilli</taxon>
        <taxon>Bacillales</taxon>
        <taxon>Paenibacillaceae</taxon>
        <taxon>Paenibacillus</taxon>
    </lineage>
</organism>
<dbReference type="GO" id="GO:0004844">
    <property type="term" value="F:uracil DNA N-glycosylase activity"/>
    <property type="evidence" value="ECO:0007669"/>
    <property type="project" value="UniProtKB-UniRule"/>
</dbReference>
<dbReference type="FunFam" id="3.40.470.10:FF:000001">
    <property type="entry name" value="Uracil-DNA glycosylase"/>
    <property type="match status" value="1"/>
</dbReference>
<evidence type="ECO:0000256" key="5">
    <source>
        <dbReference type="ARBA" id="ARBA00018429"/>
    </source>
</evidence>
<evidence type="ECO:0000256" key="4">
    <source>
        <dbReference type="ARBA" id="ARBA00012030"/>
    </source>
</evidence>
<dbReference type="AlphaFoldDB" id="A0A1B2DRB0"/>
<reference evidence="13" key="1">
    <citation type="submission" date="2016-08" db="EMBL/GenBank/DDBJ databases">
        <title>Complete Genome Seqeunce of Paenibacillus sp. BIHB 4019 from tea rhizoplane.</title>
        <authorList>
            <person name="Thakur R."/>
            <person name="Swarnkar M.K."/>
            <person name="Gulati A."/>
        </authorList>
    </citation>
    <scope>NUCLEOTIDE SEQUENCE [LARGE SCALE GENOMIC DNA]</scope>
    <source>
        <strain evidence="13">BIHB4019</strain>
    </source>
</reference>
<protein>
    <recommendedName>
        <fullName evidence="5 9">Uracil-DNA glycosylase</fullName>
        <shortName evidence="9">UDG</shortName>
        <ecNumber evidence="4 9">3.2.2.27</ecNumber>
    </recommendedName>
</protein>
<dbReference type="GO" id="GO:0005737">
    <property type="term" value="C:cytoplasm"/>
    <property type="evidence" value="ECO:0007669"/>
    <property type="project" value="UniProtKB-SubCell"/>
</dbReference>
<dbReference type="GO" id="GO:0097510">
    <property type="term" value="P:base-excision repair, AP site formation via deaminated base removal"/>
    <property type="evidence" value="ECO:0007669"/>
    <property type="project" value="TreeGrafter"/>
</dbReference>